<organism evidence="8 9">
    <name type="scientific">Antrihabitans cavernicola</name>
    <dbReference type="NCBI Taxonomy" id="2495913"/>
    <lineage>
        <taxon>Bacteria</taxon>
        <taxon>Bacillati</taxon>
        <taxon>Actinomycetota</taxon>
        <taxon>Actinomycetes</taxon>
        <taxon>Mycobacteriales</taxon>
        <taxon>Nocardiaceae</taxon>
        <taxon>Antrihabitans</taxon>
    </lineage>
</organism>
<keyword evidence="3 6" id="KW-1133">Transmembrane helix</keyword>
<feature type="transmembrane region" description="Helical" evidence="6">
    <location>
        <begin position="210"/>
        <end position="236"/>
    </location>
</feature>
<keyword evidence="9" id="KW-1185">Reference proteome</keyword>
<reference evidence="8 9" key="1">
    <citation type="submission" date="2019-07" db="EMBL/GenBank/DDBJ databases">
        <title>Rhodococcus cavernicolus sp. nov., isolated from a cave.</title>
        <authorList>
            <person name="Lee S.D."/>
        </authorList>
    </citation>
    <scope>NUCLEOTIDE SEQUENCE [LARGE SCALE GENOMIC DNA]</scope>
    <source>
        <strain evidence="8 9">C1-24</strain>
    </source>
</reference>
<dbReference type="OrthoDB" id="2004788at2"/>
<feature type="domain" description="TM2" evidence="7">
    <location>
        <begin position="172"/>
        <end position="225"/>
    </location>
</feature>
<evidence type="ECO:0000256" key="2">
    <source>
        <dbReference type="ARBA" id="ARBA00022692"/>
    </source>
</evidence>
<dbReference type="AlphaFoldDB" id="A0A5A7S939"/>
<dbReference type="InterPro" id="IPR007829">
    <property type="entry name" value="TM2"/>
</dbReference>
<evidence type="ECO:0000256" key="6">
    <source>
        <dbReference type="SAM" id="Phobius"/>
    </source>
</evidence>
<dbReference type="Proteomes" id="UP000322244">
    <property type="component" value="Unassembled WGS sequence"/>
</dbReference>
<feature type="compositionally biased region" description="Low complexity" evidence="5">
    <location>
        <begin position="107"/>
        <end position="133"/>
    </location>
</feature>
<evidence type="ECO:0000313" key="9">
    <source>
        <dbReference type="Proteomes" id="UP000322244"/>
    </source>
</evidence>
<feature type="compositionally biased region" description="Polar residues" evidence="5">
    <location>
        <begin position="87"/>
        <end position="106"/>
    </location>
</feature>
<feature type="transmembrane region" description="Helical" evidence="6">
    <location>
        <begin position="179"/>
        <end position="198"/>
    </location>
</feature>
<name>A0A5A7S939_9NOCA</name>
<evidence type="ECO:0000256" key="3">
    <source>
        <dbReference type="ARBA" id="ARBA00022989"/>
    </source>
</evidence>
<evidence type="ECO:0000256" key="5">
    <source>
        <dbReference type="SAM" id="MobiDB-lite"/>
    </source>
</evidence>
<keyword evidence="2 6" id="KW-0812">Transmembrane</keyword>
<feature type="region of interest" description="Disordered" evidence="5">
    <location>
        <begin position="1"/>
        <end position="133"/>
    </location>
</feature>
<comment type="subcellular location">
    <subcellularLocation>
        <location evidence="1">Membrane</location>
        <topology evidence="1">Multi-pass membrane protein</topology>
    </subcellularLocation>
</comment>
<sequence>MSESDGTGNTDDSKPDSSSDGPPELGPEFGSTYDYDATASASLSDSPVAPEPGAIGAPGTGPGWNTYSGVGNGPGWSDAPTYPPTENGGSQFDTGQQAYGGQNYTEPGQPVYGQPSYGQPQYGQPQYGQPQYGQPNYAQAPYGGYQPAPGYGPTDPMAPYGRDPISGEPLSDKSKTTAGLLQILIGFLGICGVGRLYIGSTGIGLTQLLLVLAGFATIFVLIGFFIVPIVWIWAFVDGIMMLTGSVRDPQGRQLRN</sequence>
<dbReference type="GO" id="GO:0016020">
    <property type="term" value="C:membrane"/>
    <property type="evidence" value="ECO:0007669"/>
    <property type="project" value="UniProtKB-SubCell"/>
</dbReference>
<dbReference type="EMBL" id="VLNY01000012">
    <property type="protein sequence ID" value="KAA0021055.1"/>
    <property type="molecule type" value="Genomic_DNA"/>
</dbReference>
<feature type="region of interest" description="Disordered" evidence="5">
    <location>
        <begin position="151"/>
        <end position="171"/>
    </location>
</feature>
<accession>A0A5A7S939</accession>
<proteinExistence type="predicted"/>
<protein>
    <submittedName>
        <fullName evidence="8">TM2 domain-containing protein</fullName>
    </submittedName>
</protein>
<evidence type="ECO:0000313" key="8">
    <source>
        <dbReference type="EMBL" id="KAA0021055.1"/>
    </source>
</evidence>
<feature type="compositionally biased region" description="Polar residues" evidence="5">
    <location>
        <begin position="1"/>
        <end position="10"/>
    </location>
</feature>
<evidence type="ECO:0000256" key="4">
    <source>
        <dbReference type="ARBA" id="ARBA00023136"/>
    </source>
</evidence>
<comment type="caution">
    <text evidence="8">The sequence shown here is derived from an EMBL/GenBank/DDBJ whole genome shotgun (WGS) entry which is preliminary data.</text>
</comment>
<dbReference type="RefSeq" id="WP_149432174.1">
    <property type="nucleotide sequence ID" value="NZ_VLNY01000012.1"/>
</dbReference>
<evidence type="ECO:0000259" key="7">
    <source>
        <dbReference type="Pfam" id="PF05154"/>
    </source>
</evidence>
<evidence type="ECO:0000256" key="1">
    <source>
        <dbReference type="ARBA" id="ARBA00004141"/>
    </source>
</evidence>
<dbReference type="Pfam" id="PF05154">
    <property type="entry name" value="TM2"/>
    <property type="match status" value="1"/>
</dbReference>
<keyword evidence="4 6" id="KW-0472">Membrane</keyword>
<gene>
    <name evidence="8" type="ORF">FOY51_20750</name>
</gene>